<dbReference type="Proteomes" id="UP000008631">
    <property type="component" value="Chromosome"/>
</dbReference>
<keyword evidence="8" id="KW-1185">Reference proteome</keyword>
<name>E8QZK3_ISOPI</name>
<feature type="region of interest" description="Disordered" evidence="5">
    <location>
        <begin position="482"/>
        <end position="531"/>
    </location>
</feature>
<evidence type="ECO:0000313" key="8">
    <source>
        <dbReference type="Proteomes" id="UP000008631"/>
    </source>
</evidence>
<dbReference type="SMART" id="SM00316">
    <property type="entry name" value="S1"/>
    <property type="match status" value="4"/>
</dbReference>
<proteinExistence type="inferred from homology"/>
<dbReference type="HOGENOM" id="CLU_015805_4_4_0"/>
<dbReference type="InterPro" id="IPR012340">
    <property type="entry name" value="NA-bd_OB-fold"/>
</dbReference>
<feature type="compositionally biased region" description="Low complexity" evidence="5">
    <location>
        <begin position="18"/>
        <end position="27"/>
    </location>
</feature>
<keyword evidence="2" id="KW-0689">Ribosomal protein</keyword>
<dbReference type="InterPro" id="IPR035104">
    <property type="entry name" value="Ribosomal_protein_S1-like"/>
</dbReference>
<dbReference type="InParanoid" id="E8QZK3"/>
<protein>
    <submittedName>
        <fullName evidence="7">RNA binding S1 domain protein</fullName>
    </submittedName>
</protein>
<feature type="region of interest" description="Disordered" evidence="5">
    <location>
        <begin position="1"/>
        <end position="94"/>
    </location>
</feature>
<dbReference type="STRING" id="575540.Isop_1554"/>
<dbReference type="Pfam" id="PF00575">
    <property type="entry name" value="S1"/>
    <property type="match status" value="3"/>
</dbReference>
<feature type="compositionally biased region" description="Acidic residues" evidence="5">
    <location>
        <begin position="488"/>
        <end position="502"/>
    </location>
</feature>
<dbReference type="FunFam" id="2.40.50.140:FF:000103">
    <property type="entry name" value="protein RRP5 homolog"/>
    <property type="match status" value="1"/>
</dbReference>
<dbReference type="GO" id="GO:0006412">
    <property type="term" value="P:translation"/>
    <property type="evidence" value="ECO:0007669"/>
    <property type="project" value="TreeGrafter"/>
</dbReference>
<feature type="domain" description="S1 motif" evidence="6">
    <location>
        <begin position="405"/>
        <end position="474"/>
    </location>
</feature>
<accession>E8QZK3</accession>
<dbReference type="EMBL" id="CP002353">
    <property type="protein sequence ID" value="ADV62139.1"/>
    <property type="molecule type" value="Genomic_DNA"/>
</dbReference>
<keyword evidence="3" id="KW-0687">Ribonucleoprotein</keyword>
<dbReference type="InterPro" id="IPR050437">
    <property type="entry name" value="Ribos_protein_bS1-like"/>
</dbReference>
<sequence length="531" mass="58236">MTQPDQPPTPPNDRVESSDSTPTASAPSTPPKRRVQIGQSYVVPKPNPSATATSTPDRPGPDSGSARRPRRDRDEDDGPARRSLSQIDRDLDQAMAESVRNLAPPSFGNKPLKKLWDEELEAEFAETMGDFDFGDLEDQGGTRREPKPPGSKLAGPRKGRMIAVRGENVFIDLGGKSEGVVPLTQFLELNRPIPAKGEEVEVLVERFDPSEGVVRLNLRGAVVEANWDNLQVGTPVEARVTKVNKGGLDVDVDGIRGFLPISQIELGRVEDASVYLNQRLKCLVTEANPRLKNLVVSRRALLEREREELREKTWAELAEGQVRQGKVRTVRDFGAFVDLGGVDGLLHVSDMSWVRNKDARAVVSVGQELTVKVLKIDRENRKVSLGLKQLTVSPWDDLAQRLAPGDIVKVKVTKIMDFGAFAEIEPAVEGLIHISELANRRVNRVSDVLKEGDELEVKILSIDPAERKIALSLRQALEVKARAQAEQDQAEDQADDQPDDDPPPAKPKPTVPLKGGLARHGDDAASLGLNL</sequence>
<dbReference type="CDD" id="cd04465">
    <property type="entry name" value="S1_RPS1_repeat_ec2_hs2"/>
    <property type="match status" value="1"/>
</dbReference>
<dbReference type="PANTHER" id="PTHR10724">
    <property type="entry name" value="30S RIBOSOMAL PROTEIN S1"/>
    <property type="match status" value="1"/>
</dbReference>
<gene>
    <name evidence="7" type="ordered locus">Isop_1554</name>
</gene>
<feature type="compositionally biased region" description="Pro residues" evidence="5">
    <location>
        <begin position="1"/>
        <end position="11"/>
    </location>
</feature>
<feature type="domain" description="S1 motif" evidence="6">
    <location>
        <begin position="150"/>
        <end position="219"/>
    </location>
</feature>
<dbReference type="Gene3D" id="2.40.50.140">
    <property type="entry name" value="Nucleic acid-binding proteins"/>
    <property type="match status" value="4"/>
</dbReference>
<dbReference type="GO" id="GO:0022627">
    <property type="term" value="C:cytosolic small ribosomal subunit"/>
    <property type="evidence" value="ECO:0007669"/>
    <property type="project" value="TreeGrafter"/>
</dbReference>
<evidence type="ECO:0000313" key="7">
    <source>
        <dbReference type="EMBL" id="ADV62139.1"/>
    </source>
</evidence>
<dbReference type="SUPFAM" id="SSF50249">
    <property type="entry name" value="Nucleic acid-binding proteins"/>
    <property type="match status" value="4"/>
</dbReference>
<evidence type="ECO:0000256" key="1">
    <source>
        <dbReference type="ARBA" id="ARBA00006767"/>
    </source>
</evidence>
<evidence type="ECO:0000259" key="6">
    <source>
        <dbReference type="PROSITE" id="PS50126"/>
    </source>
</evidence>
<evidence type="ECO:0000256" key="4">
    <source>
        <dbReference type="ARBA" id="ARBA00025604"/>
    </source>
</evidence>
<dbReference type="GO" id="GO:0003735">
    <property type="term" value="F:structural constituent of ribosome"/>
    <property type="evidence" value="ECO:0007669"/>
    <property type="project" value="TreeGrafter"/>
</dbReference>
<dbReference type="eggNOG" id="COG0539">
    <property type="taxonomic scope" value="Bacteria"/>
</dbReference>
<dbReference type="KEGG" id="ipa:Isop_1554"/>
<dbReference type="PROSITE" id="PS50126">
    <property type="entry name" value="S1"/>
    <property type="match status" value="4"/>
</dbReference>
<dbReference type="InterPro" id="IPR003029">
    <property type="entry name" value="S1_domain"/>
</dbReference>
<dbReference type="RefSeq" id="WP_013564427.1">
    <property type="nucleotide sequence ID" value="NC_014962.1"/>
</dbReference>
<reference key="1">
    <citation type="submission" date="2010-11" db="EMBL/GenBank/DDBJ databases">
        <title>The complete sequence of chromosome of Isophaera pallida ATCC 43644.</title>
        <authorList>
            <consortium name="US DOE Joint Genome Institute (JGI-PGF)"/>
            <person name="Lucas S."/>
            <person name="Copeland A."/>
            <person name="Lapidus A."/>
            <person name="Bruce D."/>
            <person name="Goodwin L."/>
            <person name="Pitluck S."/>
            <person name="Kyrpides N."/>
            <person name="Mavromatis K."/>
            <person name="Pagani I."/>
            <person name="Ivanova N."/>
            <person name="Saunders E."/>
            <person name="Brettin T."/>
            <person name="Detter J.C."/>
            <person name="Han C."/>
            <person name="Tapia R."/>
            <person name="Land M."/>
            <person name="Hauser L."/>
            <person name="Markowitz V."/>
            <person name="Cheng J.-F."/>
            <person name="Hugenholtz P."/>
            <person name="Woyke T."/>
            <person name="Wu D."/>
            <person name="Eisen J.A."/>
        </authorList>
    </citation>
    <scope>NUCLEOTIDE SEQUENCE</scope>
    <source>
        <strain>ATCC 43644</strain>
    </source>
</reference>
<dbReference type="GO" id="GO:0003729">
    <property type="term" value="F:mRNA binding"/>
    <property type="evidence" value="ECO:0007669"/>
    <property type="project" value="TreeGrafter"/>
</dbReference>
<evidence type="ECO:0000256" key="2">
    <source>
        <dbReference type="ARBA" id="ARBA00022980"/>
    </source>
</evidence>
<comment type="function">
    <text evidence="4">Binds mRNA; thus facilitating recognition of the initiation point. It is needed to translate mRNA with a short Shine-Dalgarno (SD) purine-rich sequence.</text>
</comment>
<feature type="region of interest" description="Disordered" evidence="5">
    <location>
        <begin position="128"/>
        <end position="157"/>
    </location>
</feature>
<organism evidence="7 8">
    <name type="scientific">Isosphaera pallida (strain ATCC 43644 / DSM 9630 / IS1B)</name>
    <dbReference type="NCBI Taxonomy" id="575540"/>
    <lineage>
        <taxon>Bacteria</taxon>
        <taxon>Pseudomonadati</taxon>
        <taxon>Planctomycetota</taxon>
        <taxon>Planctomycetia</taxon>
        <taxon>Isosphaerales</taxon>
        <taxon>Isosphaeraceae</taxon>
        <taxon>Isosphaera</taxon>
    </lineage>
</organism>
<feature type="domain" description="S1 motif" evidence="6">
    <location>
        <begin position="320"/>
        <end position="388"/>
    </location>
</feature>
<reference evidence="7 8" key="2">
    <citation type="journal article" date="2011" name="Stand. Genomic Sci.">
        <title>Complete genome sequence of Isosphaera pallida type strain (IS1B).</title>
        <authorList>
            <consortium name="US DOE Joint Genome Institute (JGI-PGF)"/>
            <person name="Goker M."/>
            <person name="Cleland D."/>
            <person name="Saunders E."/>
            <person name="Lapidus A."/>
            <person name="Nolan M."/>
            <person name="Lucas S."/>
            <person name="Hammon N."/>
            <person name="Deshpande S."/>
            <person name="Cheng J.F."/>
            <person name="Tapia R."/>
            <person name="Han C."/>
            <person name="Goodwin L."/>
            <person name="Pitluck S."/>
            <person name="Liolios K."/>
            <person name="Pagani I."/>
            <person name="Ivanova N."/>
            <person name="Mavromatis K."/>
            <person name="Pati A."/>
            <person name="Chen A."/>
            <person name="Palaniappan K."/>
            <person name="Land M."/>
            <person name="Hauser L."/>
            <person name="Chang Y.J."/>
            <person name="Jeffries C.D."/>
            <person name="Detter J.C."/>
            <person name="Beck B."/>
            <person name="Woyke T."/>
            <person name="Bristow J."/>
            <person name="Eisen J.A."/>
            <person name="Markowitz V."/>
            <person name="Hugenholtz P."/>
            <person name="Kyrpides N.C."/>
            <person name="Klenk H.P."/>
        </authorList>
    </citation>
    <scope>NUCLEOTIDE SEQUENCE [LARGE SCALE GENOMIC DNA]</scope>
    <source>
        <strain evidence="8">ATCC 43644 / DSM 9630 / IS1B</strain>
    </source>
</reference>
<dbReference type="CDD" id="cd05688">
    <property type="entry name" value="S1_RPS1_repeat_ec3"/>
    <property type="match status" value="1"/>
</dbReference>
<dbReference type="PANTHER" id="PTHR10724:SF7">
    <property type="entry name" value="SMALL RIBOSOMAL SUBUNIT PROTEIN BS1C"/>
    <property type="match status" value="1"/>
</dbReference>
<feature type="domain" description="S1 motif" evidence="6">
    <location>
        <begin position="233"/>
        <end position="299"/>
    </location>
</feature>
<evidence type="ECO:0000256" key="5">
    <source>
        <dbReference type="SAM" id="MobiDB-lite"/>
    </source>
</evidence>
<evidence type="ECO:0000256" key="3">
    <source>
        <dbReference type="ARBA" id="ARBA00023274"/>
    </source>
</evidence>
<dbReference type="AlphaFoldDB" id="E8QZK3"/>
<dbReference type="PRINTS" id="PR00681">
    <property type="entry name" value="RIBOSOMALS1"/>
</dbReference>
<comment type="similarity">
    <text evidence="1">Belongs to the bacterial ribosomal protein bS1 family.</text>
</comment>